<evidence type="ECO:0008006" key="4">
    <source>
        <dbReference type="Google" id="ProtNLM"/>
    </source>
</evidence>
<organism evidence="2 3">
    <name type="scientific">Dactylosporangium salmoneum</name>
    <dbReference type="NCBI Taxonomy" id="53361"/>
    <lineage>
        <taxon>Bacteria</taxon>
        <taxon>Bacillati</taxon>
        <taxon>Actinomycetota</taxon>
        <taxon>Actinomycetes</taxon>
        <taxon>Micromonosporales</taxon>
        <taxon>Micromonosporaceae</taxon>
        <taxon>Dactylosporangium</taxon>
    </lineage>
</organism>
<evidence type="ECO:0000313" key="3">
    <source>
        <dbReference type="Proteomes" id="UP001501444"/>
    </source>
</evidence>
<keyword evidence="1" id="KW-0812">Transmembrane</keyword>
<dbReference type="EMBL" id="BAAARV010000023">
    <property type="protein sequence ID" value="GAA2343520.1"/>
    <property type="molecule type" value="Genomic_DNA"/>
</dbReference>
<keyword evidence="1" id="KW-1133">Transmembrane helix</keyword>
<keyword evidence="1" id="KW-0472">Membrane</keyword>
<gene>
    <name evidence="2" type="ORF">GCM10010170_028480</name>
</gene>
<proteinExistence type="predicted"/>
<evidence type="ECO:0000256" key="1">
    <source>
        <dbReference type="SAM" id="Phobius"/>
    </source>
</evidence>
<feature type="transmembrane region" description="Helical" evidence="1">
    <location>
        <begin position="55"/>
        <end position="78"/>
    </location>
</feature>
<name>A0ABN3G3V2_9ACTN</name>
<feature type="transmembrane region" description="Helical" evidence="1">
    <location>
        <begin position="153"/>
        <end position="172"/>
    </location>
</feature>
<reference evidence="2 3" key="1">
    <citation type="journal article" date="2019" name="Int. J. Syst. Evol. Microbiol.">
        <title>The Global Catalogue of Microorganisms (GCM) 10K type strain sequencing project: providing services to taxonomists for standard genome sequencing and annotation.</title>
        <authorList>
            <consortium name="The Broad Institute Genomics Platform"/>
            <consortium name="The Broad Institute Genome Sequencing Center for Infectious Disease"/>
            <person name="Wu L."/>
            <person name="Ma J."/>
        </authorList>
    </citation>
    <scope>NUCLEOTIDE SEQUENCE [LARGE SCALE GENOMIC DNA]</scope>
    <source>
        <strain evidence="2 3">JCM 3272</strain>
    </source>
</reference>
<keyword evidence="3" id="KW-1185">Reference proteome</keyword>
<dbReference type="RefSeq" id="WP_344612819.1">
    <property type="nucleotide sequence ID" value="NZ_BAAARV010000023.1"/>
</dbReference>
<dbReference type="Proteomes" id="UP001501444">
    <property type="component" value="Unassembled WGS sequence"/>
</dbReference>
<accession>A0ABN3G3V2</accession>
<sequence length="230" mass="25411">MTCGAPGHDTRGAFLCVRHGGVPSAAFVAALVADPPAPIDELDEIEDRPPAALRVYTWLFVVVVALHAVLLLVDVLVLRREDEVLRAYATEPDTIDRPATTAVFALVDRVAGAVTVALWVTLLMFAVWFGLIGRVADRLGHDRRDVLRHWTYLGWRLTLVPLVIYLFIEAARDEVHPADRAGFVAEALAVNHTAIMFSSLRIVMLALLGAFVVVVWRRLNPREPVIPPPY</sequence>
<protein>
    <recommendedName>
        <fullName evidence="4">DUF4328 domain-containing protein</fullName>
    </recommendedName>
</protein>
<comment type="caution">
    <text evidence="2">The sequence shown here is derived from an EMBL/GenBank/DDBJ whole genome shotgun (WGS) entry which is preliminary data.</text>
</comment>
<evidence type="ECO:0000313" key="2">
    <source>
        <dbReference type="EMBL" id="GAA2343520.1"/>
    </source>
</evidence>
<feature type="transmembrane region" description="Helical" evidence="1">
    <location>
        <begin position="192"/>
        <end position="216"/>
    </location>
</feature>
<feature type="transmembrane region" description="Helical" evidence="1">
    <location>
        <begin position="110"/>
        <end position="132"/>
    </location>
</feature>